<dbReference type="PROSITE" id="PS51419">
    <property type="entry name" value="RAB"/>
    <property type="match status" value="1"/>
</dbReference>
<dbReference type="EMBL" id="JBHSAB010000029">
    <property type="protein sequence ID" value="MFC3909771.1"/>
    <property type="molecule type" value="Genomic_DNA"/>
</dbReference>
<dbReference type="InterPro" id="IPR001806">
    <property type="entry name" value="Small_GTPase"/>
</dbReference>
<dbReference type="Pfam" id="PF00071">
    <property type="entry name" value="Ras"/>
    <property type="match status" value="1"/>
</dbReference>
<dbReference type="SMART" id="SM00174">
    <property type="entry name" value="RHO"/>
    <property type="match status" value="1"/>
</dbReference>
<evidence type="ECO:0000313" key="3">
    <source>
        <dbReference type="EMBL" id="MFC3909771.1"/>
    </source>
</evidence>
<evidence type="ECO:0000313" key="4">
    <source>
        <dbReference type="Proteomes" id="UP001595758"/>
    </source>
</evidence>
<dbReference type="InterPro" id="IPR005225">
    <property type="entry name" value="Small_GTP-bd"/>
</dbReference>
<dbReference type="PRINTS" id="PR00449">
    <property type="entry name" value="RASTRNSFRMNG"/>
</dbReference>
<evidence type="ECO:0000256" key="1">
    <source>
        <dbReference type="ARBA" id="ARBA00022741"/>
    </source>
</evidence>
<keyword evidence="4" id="KW-1185">Reference proteome</keyword>
<dbReference type="SMART" id="SM00173">
    <property type="entry name" value="RAS"/>
    <property type="match status" value="1"/>
</dbReference>
<accession>A0ABV8CHR7</accession>
<dbReference type="InterPro" id="IPR027417">
    <property type="entry name" value="P-loop_NTPase"/>
</dbReference>
<proteinExistence type="predicted"/>
<dbReference type="SMART" id="SM00175">
    <property type="entry name" value="RAB"/>
    <property type="match status" value="1"/>
</dbReference>
<dbReference type="RefSeq" id="WP_382344307.1">
    <property type="nucleotide sequence ID" value="NZ_JBHSAB010000029.1"/>
</dbReference>
<keyword evidence="2" id="KW-0342">GTP-binding</keyword>
<evidence type="ECO:0000256" key="2">
    <source>
        <dbReference type="ARBA" id="ARBA00023134"/>
    </source>
</evidence>
<gene>
    <name evidence="3" type="ORF">ACFORL_11885</name>
</gene>
<keyword evidence="1" id="KW-0547">Nucleotide-binding</keyword>
<reference evidence="4" key="1">
    <citation type="journal article" date="2019" name="Int. J. Syst. Evol. Microbiol.">
        <title>The Global Catalogue of Microorganisms (GCM) 10K type strain sequencing project: providing services to taxonomists for standard genome sequencing and annotation.</title>
        <authorList>
            <consortium name="The Broad Institute Genomics Platform"/>
            <consortium name="The Broad Institute Genome Sequencing Center for Infectious Disease"/>
            <person name="Wu L."/>
            <person name="Ma J."/>
        </authorList>
    </citation>
    <scope>NUCLEOTIDE SEQUENCE [LARGE SCALE GENOMIC DNA]</scope>
    <source>
        <strain evidence="4">CCUG 59858</strain>
    </source>
</reference>
<organism evidence="3 4">
    <name type="scientific">Legionella dresdenensis</name>
    <dbReference type="NCBI Taxonomy" id="450200"/>
    <lineage>
        <taxon>Bacteria</taxon>
        <taxon>Pseudomonadati</taxon>
        <taxon>Pseudomonadota</taxon>
        <taxon>Gammaproteobacteria</taxon>
        <taxon>Legionellales</taxon>
        <taxon>Legionellaceae</taxon>
        <taxon>Legionella</taxon>
    </lineage>
</organism>
<comment type="caution">
    <text evidence="3">The sequence shown here is derived from an EMBL/GenBank/DDBJ whole genome shotgun (WGS) entry which is preliminary data.</text>
</comment>
<dbReference type="Proteomes" id="UP001595758">
    <property type="component" value="Unassembled WGS sequence"/>
</dbReference>
<dbReference type="InterPro" id="IPR050227">
    <property type="entry name" value="Rab"/>
</dbReference>
<dbReference type="SUPFAM" id="SSF52540">
    <property type="entry name" value="P-loop containing nucleoside triphosphate hydrolases"/>
    <property type="match status" value="1"/>
</dbReference>
<protein>
    <submittedName>
        <fullName evidence="3">Rab family GTPase</fullName>
    </submittedName>
</protein>
<name>A0ABV8CHR7_9GAMM</name>
<dbReference type="NCBIfam" id="TIGR00231">
    <property type="entry name" value="small_GTP"/>
    <property type="match status" value="1"/>
</dbReference>
<dbReference type="PANTHER" id="PTHR47977">
    <property type="entry name" value="RAS-RELATED PROTEIN RAB"/>
    <property type="match status" value="1"/>
</dbReference>
<dbReference type="Gene3D" id="3.40.50.300">
    <property type="entry name" value="P-loop containing nucleotide triphosphate hydrolases"/>
    <property type="match status" value="1"/>
</dbReference>
<dbReference type="CDD" id="cd00154">
    <property type="entry name" value="Rab"/>
    <property type="match status" value="1"/>
</dbReference>
<sequence>MSRVKVFIKGDCDTGKTQLLNRLSDSSFSNRYIATIGLDFAKYAHNENNFFLWDTAGQERFQTFDPEMLKDSKVILYCISVSSSNLSAFLAFYKKDIVNTQSNYPTAKIIIVATKMDKKEDNFNNLTLIHEVAKQYNCPCIETSAKDNTGIIELKNQISALAKPAATTESQINVEKERLKSIINTLISNIEDGTGRKTSGRGSAKVVKLQNELTAITTTENFDEQATIVRLKKICAEQRHPWRLFHTPHSARELEELLVPSPTISTLLQK</sequence>